<dbReference type="InterPro" id="IPR036457">
    <property type="entry name" value="PPM-type-like_dom_sf"/>
</dbReference>
<proteinExistence type="predicted"/>
<keyword evidence="1" id="KW-0378">Hydrolase</keyword>
<dbReference type="GO" id="GO:0016791">
    <property type="term" value="F:phosphatase activity"/>
    <property type="evidence" value="ECO:0007669"/>
    <property type="project" value="TreeGrafter"/>
</dbReference>
<dbReference type="Gene3D" id="3.60.40.10">
    <property type="entry name" value="PPM-type phosphatase domain"/>
    <property type="match status" value="1"/>
</dbReference>
<dbReference type="PROSITE" id="PS51746">
    <property type="entry name" value="PPM_2"/>
    <property type="match status" value="1"/>
</dbReference>
<accession>A0A6B0Y197</accession>
<reference evidence="4" key="1">
    <citation type="submission" date="2019-09" db="EMBL/GenBank/DDBJ databases">
        <title>Characterisation of the sponge microbiome using genome-centric metagenomics.</title>
        <authorList>
            <person name="Engelberts J.P."/>
            <person name="Robbins S.J."/>
            <person name="De Goeij J.M."/>
            <person name="Aranda M."/>
            <person name="Bell S.C."/>
            <person name="Webster N.S."/>
        </authorList>
    </citation>
    <scope>NUCLEOTIDE SEQUENCE</scope>
    <source>
        <strain evidence="4">SB0664_bin_43</strain>
    </source>
</reference>
<sequence>MTENSKAHSPRKGRSLRRGITLIAAAALLAVSAIMFTYAEFRKNQVSRRYEAAWIEVQLGLLDTMLDLYRGRLGEVVRQLVVNPEIDTVLSGDGSHDFERVLERARNELRARPEFAVLSASGQVLAAAGDEAGHVNTDKVRTRATEDIRTRIVVSSSGSPFLVYYAPVRRGATVVAQIAAILDIKDGISFFFPGLSGLAFAQATGGLSALSGDLPVFESVLPEPNGEPWHQILSSSDGRRFDVAALPLRDEAGNFAGEFVFLRDISDALEREEVLATLAFSSVLVIVVVSLGLLAQALRLGFRPLGAVVYLLDAMARGETGLRMRYVEPRPEPESNVEGVPEQFAHHSVARQGETSDSSEPTSLAQRSVAEIDTLLDTVERFRASIDARNALIAVQEQLESARRIQQSLLPVDFDLHPDLEFNARMRAAQDGGGDVFAAFPVGAGRGAVVIADVSGKGIAAALFAAQASVVLRSHCQTPENLPEQIQAANNALCQRNPEEMFLTAIVAFITPRTGEVAFVNAGHCPPMIAAPDGQVRLETRPPNLVLGVLPDVDWSLHHLTLSPGESLLLHSDGFDEAQTLEGEILGRESAMEMFGKVIGGAESQDCAEVSERILEEIDQFAGDAPQADDITLMTMRLAG</sequence>
<organism evidence="4">
    <name type="scientific">Boseongicola sp. SB0664_bin_43</name>
    <dbReference type="NCBI Taxonomy" id="2604844"/>
    <lineage>
        <taxon>Bacteria</taxon>
        <taxon>Pseudomonadati</taxon>
        <taxon>Pseudomonadota</taxon>
        <taxon>Alphaproteobacteria</taxon>
        <taxon>Rhodobacterales</taxon>
        <taxon>Paracoccaceae</taxon>
        <taxon>Boseongicola</taxon>
    </lineage>
</organism>
<keyword evidence="2" id="KW-0472">Membrane</keyword>
<gene>
    <name evidence="4" type="ORF">F4Y60_08780</name>
</gene>
<dbReference type="EMBL" id="VXRY01000348">
    <property type="protein sequence ID" value="MXY34165.1"/>
    <property type="molecule type" value="Genomic_DNA"/>
</dbReference>
<evidence type="ECO:0000256" key="1">
    <source>
        <dbReference type="ARBA" id="ARBA00022801"/>
    </source>
</evidence>
<keyword evidence="2" id="KW-1133">Transmembrane helix</keyword>
<feature type="transmembrane region" description="Helical" evidence="2">
    <location>
        <begin position="20"/>
        <end position="39"/>
    </location>
</feature>
<protein>
    <submittedName>
        <fullName evidence="4">SpoIIE family protein phosphatase</fullName>
    </submittedName>
</protein>
<dbReference type="PANTHER" id="PTHR43156:SF2">
    <property type="entry name" value="STAGE II SPORULATION PROTEIN E"/>
    <property type="match status" value="1"/>
</dbReference>
<dbReference type="AlphaFoldDB" id="A0A6B0Y197"/>
<evidence type="ECO:0000256" key="2">
    <source>
        <dbReference type="SAM" id="Phobius"/>
    </source>
</evidence>
<dbReference type="SUPFAM" id="SSF81606">
    <property type="entry name" value="PP2C-like"/>
    <property type="match status" value="1"/>
</dbReference>
<dbReference type="InterPro" id="IPR052016">
    <property type="entry name" value="Bact_Sigma-Reg"/>
</dbReference>
<name>A0A6B0Y197_9RHOB</name>
<evidence type="ECO:0000313" key="4">
    <source>
        <dbReference type="EMBL" id="MXY34165.1"/>
    </source>
</evidence>
<dbReference type="Pfam" id="PF07228">
    <property type="entry name" value="SpoIIE"/>
    <property type="match status" value="1"/>
</dbReference>
<evidence type="ECO:0000259" key="3">
    <source>
        <dbReference type="PROSITE" id="PS51746"/>
    </source>
</evidence>
<dbReference type="PANTHER" id="PTHR43156">
    <property type="entry name" value="STAGE II SPORULATION PROTEIN E-RELATED"/>
    <property type="match status" value="1"/>
</dbReference>
<keyword evidence="2" id="KW-0812">Transmembrane</keyword>
<feature type="domain" description="PPM-type phosphatase" evidence="3">
    <location>
        <begin position="413"/>
        <end position="638"/>
    </location>
</feature>
<comment type="caution">
    <text evidence="4">The sequence shown here is derived from an EMBL/GenBank/DDBJ whole genome shotgun (WGS) entry which is preliminary data.</text>
</comment>
<dbReference type="InterPro" id="IPR001932">
    <property type="entry name" value="PPM-type_phosphatase-like_dom"/>
</dbReference>
<dbReference type="SMART" id="SM00331">
    <property type="entry name" value="PP2C_SIG"/>
    <property type="match status" value="1"/>
</dbReference>
<feature type="transmembrane region" description="Helical" evidence="2">
    <location>
        <begin position="274"/>
        <end position="295"/>
    </location>
</feature>